<protein>
    <submittedName>
        <fullName evidence="2">ERF family protein</fullName>
    </submittedName>
</protein>
<evidence type="ECO:0000313" key="2">
    <source>
        <dbReference type="EMBL" id="MEQ2422970.1"/>
    </source>
</evidence>
<proteinExistence type="predicted"/>
<name>A0ABV1CYZ1_9FIRM</name>
<evidence type="ECO:0000256" key="1">
    <source>
        <dbReference type="SAM" id="MobiDB-lite"/>
    </source>
</evidence>
<dbReference type="EMBL" id="JBBMEU010000066">
    <property type="protein sequence ID" value="MEQ2422970.1"/>
    <property type="molecule type" value="Genomic_DNA"/>
</dbReference>
<reference evidence="2 3" key="1">
    <citation type="submission" date="2024-03" db="EMBL/GenBank/DDBJ databases">
        <title>Human intestinal bacterial collection.</title>
        <authorList>
            <person name="Pauvert C."/>
            <person name="Hitch T.C.A."/>
            <person name="Clavel T."/>
        </authorList>
    </citation>
    <scope>NUCLEOTIDE SEQUENCE [LARGE SCALE GENOMIC DNA]</scope>
    <source>
        <strain evidence="2 3">CLA-AA-H81</strain>
    </source>
</reference>
<keyword evidence="3" id="KW-1185">Reference proteome</keyword>
<dbReference type="InterPro" id="IPR007499">
    <property type="entry name" value="ERF_bacteria_virus"/>
</dbReference>
<accession>A0ABV1CYZ1</accession>
<feature type="compositionally biased region" description="Polar residues" evidence="1">
    <location>
        <begin position="132"/>
        <end position="149"/>
    </location>
</feature>
<dbReference type="RefSeq" id="WP_349173887.1">
    <property type="nucleotide sequence ID" value="NZ_JBBMEU010000066.1"/>
</dbReference>
<dbReference type="Pfam" id="PF04404">
    <property type="entry name" value="ERF"/>
    <property type="match status" value="1"/>
</dbReference>
<feature type="region of interest" description="Disordered" evidence="1">
    <location>
        <begin position="132"/>
        <end position="171"/>
    </location>
</feature>
<gene>
    <name evidence="2" type="ORF">WMO23_09560</name>
</gene>
<evidence type="ECO:0000313" key="3">
    <source>
        <dbReference type="Proteomes" id="UP001433088"/>
    </source>
</evidence>
<organism evidence="2 3">
    <name type="scientific">Megasphaera intestinihominis</name>
    <dbReference type="NCBI Taxonomy" id="3133159"/>
    <lineage>
        <taxon>Bacteria</taxon>
        <taxon>Bacillati</taxon>
        <taxon>Bacillota</taxon>
        <taxon>Negativicutes</taxon>
        <taxon>Veillonellales</taxon>
        <taxon>Veillonellaceae</taxon>
        <taxon>Megasphaera</taxon>
    </lineage>
</organism>
<comment type="caution">
    <text evidence="2">The sequence shown here is derived from an EMBL/GenBank/DDBJ whole genome shotgun (WGS) entry which is preliminary data.</text>
</comment>
<sequence>MEEKTNIYKKLMAVQAELKAPKGQYNKFGGYNYRSCEDILEAVKPLLNKHGLVLVLTDTVSEQGDRFYVRADARLIDADNGEEIKTSAYAREALARKGMDDSQVTGSTSSYARKYALNGLFCIDDNKDADTWNNTPQSHSNARNDSPKGNYTKAGRQAEKTASSSSQTQKKPTSVDDYYQLVIDWARANEAVMFIGPLLKAKFNKGHFKELSLAEAKAFYENIGKLVDAAKAKDDAALMEGV</sequence>
<feature type="compositionally biased region" description="Low complexity" evidence="1">
    <location>
        <begin position="160"/>
        <end position="171"/>
    </location>
</feature>
<dbReference type="Proteomes" id="UP001433088">
    <property type="component" value="Unassembled WGS sequence"/>
</dbReference>